<feature type="compositionally biased region" description="Basic and acidic residues" evidence="4">
    <location>
        <begin position="269"/>
        <end position="280"/>
    </location>
</feature>
<dbReference type="SMART" id="SM00513">
    <property type="entry name" value="SAP"/>
    <property type="match status" value="1"/>
</dbReference>
<dbReference type="KEGG" id="nnu:104609301"/>
<dbReference type="eggNOG" id="ENOG502QUI3">
    <property type="taxonomic scope" value="Eukaryota"/>
</dbReference>
<dbReference type="GeneID" id="104609301"/>
<evidence type="ECO:0000313" key="5">
    <source>
        <dbReference type="Proteomes" id="UP000189703"/>
    </source>
</evidence>
<dbReference type="PANTHER" id="PTHR35323:SF5">
    <property type="entry name" value="ZINC FINGER CCCH DOMAIN-CONTAINING PROTEIN 62"/>
    <property type="match status" value="1"/>
</dbReference>
<dbReference type="STRING" id="4432.A0A1U8BBJ1"/>
<dbReference type="Pfam" id="PF24766">
    <property type="entry name" value="DUF7699"/>
    <property type="match status" value="1"/>
</dbReference>
<feature type="compositionally biased region" description="Basic and acidic residues" evidence="4">
    <location>
        <begin position="1"/>
        <end position="17"/>
    </location>
</feature>
<dbReference type="InterPro" id="IPR041367">
    <property type="entry name" value="Znf-CCCH_4"/>
</dbReference>
<dbReference type="SUPFAM" id="SSF90229">
    <property type="entry name" value="CCCH zinc finger"/>
    <property type="match status" value="1"/>
</dbReference>
<gene>
    <name evidence="6" type="primary">LOC104609301</name>
</gene>
<evidence type="ECO:0000256" key="1">
    <source>
        <dbReference type="ARBA" id="ARBA00022723"/>
    </source>
</evidence>
<dbReference type="InterPro" id="IPR056116">
    <property type="entry name" value="DUF7699"/>
</dbReference>
<feature type="region of interest" description="Disordered" evidence="4">
    <location>
        <begin position="1"/>
        <end position="36"/>
    </location>
</feature>
<dbReference type="InterPro" id="IPR036361">
    <property type="entry name" value="SAP_dom_sf"/>
</dbReference>
<dbReference type="SUPFAM" id="SSF68906">
    <property type="entry name" value="SAP domain"/>
    <property type="match status" value="1"/>
</dbReference>
<reference evidence="6" key="1">
    <citation type="submission" date="2025-08" db="UniProtKB">
        <authorList>
            <consortium name="RefSeq"/>
        </authorList>
    </citation>
    <scope>IDENTIFICATION</scope>
</reference>
<dbReference type="Gene3D" id="1.10.720.30">
    <property type="entry name" value="SAP domain"/>
    <property type="match status" value="1"/>
</dbReference>
<dbReference type="Pfam" id="PF18044">
    <property type="entry name" value="zf-CCCH_4"/>
    <property type="match status" value="1"/>
</dbReference>
<keyword evidence="5" id="KW-1185">Reference proteome</keyword>
<dbReference type="PANTHER" id="PTHR35323">
    <property type="entry name" value="SAP DOMAIN-CONTAINING PROTEIN"/>
    <property type="match status" value="1"/>
</dbReference>
<dbReference type="RefSeq" id="XP_010273889.1">
    <property type="nucleotide sequence ID" value="XM_010275587.1"/>
</dbReference>
<keyword evidence="2" id="KW-0863">Zinc-finger</keyword>
<dbReference type="InterPro" id="IPR003034">
    <property type="entry name" value="SAP_dom"/>
</dbReference>
<name>A0A1U8BBJ1_NELNU</name>
<evidence type="ECO:0000256" key="4">
    <source>
        <dbReference type="SAM" id="MobiDB-lite"/>
    </source>
</evidence>
<accession>A0A1U8BBJ1</accession>
<feature type="compositionally biased region" description="Acidic residues" evidence="4">
    <location>
        <begin position="24"/>
        <end position="36"/>
    </location>
</feature>
<feature type="region of interest" description="Disordered" evidence="4">
    <location>
        <begin position="263"/>
        <end position="321"/>
    </location>
</feature>
<organism evidence="5 6">
    <name type="scientific">Nelumbo nucifera</name>
    <name type="common">Sacred lotus</name>
    <dbReference type="NCBI Taxonomy" id="4432"/>
    <lineage>
        <taxon>Eukaryota</taxon>
        <taxon>Viridiplantae</taxon>
        <taxon>Streptophyta</taxon>
        <taxon>Embryophyta</taxon>
        <taxon>Tracheophyta</taxon>
        <taxon>Spermatophyta</taxon>
        <taxon>Magnoliopsida</taxon>
        <taxon>Proteales</taxon>
        <taxon>Nelumbonaceae</taxon>
        <taxon>Nelumbo</taxon>
    </lineage>
</organism>
<dbReference type="PROSITE" id="PS50800">
    <property type="entry name" value="SAP"/>
    <property type="match status" value="1"/>
</dbReference>
<dbReference type="GO" id="GO:0008270">
    <property type="term" value="F:zinc ion binding"/>
    <property type="evidence" value="ECO:0007669"/>
    <property type="project" value="UniProtKB-KW"/>
</dbReference>
<dbReference type="Proteomes" id="UP000189703">
    <property type="component" value="Unplaced"/>
</dbReference>
<feature type="compositionally biased region" description="Low complexity" evidence="4">
    <location>
        <begin position="298"/>
        <end position="309"/>
    </location>
</feature>
<dbReference type="InterPro" id="IPR036855">
    <property type="entry name" value="Znf_CCCH_sf"/>
</dbReference>
<dbReference type="Pfam" id="PF02037">
    <property type="entry name" value="SAP"/>
    <property type="match status" value="1"/>
</dbReference>
<dbReference type="InterPro" id="IPR000571">
    <property type="entry name" value="Znf_CCCH"/>
</dbReference>
<dbReference type="OrthoDB" id="690722at2759"/>
<keyword evidence="1" id="KW-0479">Metal-binding</keyword>
<keyword evidence="3" id="KW-0862">Zinc</keyword>
<proteinExistence type="predicted"/>
<evidence type="ECO:0000256" key="2">
    <source>
        <dbReference type="ARBA" id="ARBA00022771"/>
    </source>
</evidence>
<evidence type="ECO:0000256" key="3">
    <source>
        <dbReference type="ARBA" id="ARBA00022833"/>
    </source>
</evidence>
<sequence>MEVSDRELQAVEEDHSKNGGSETENYDSDDSEEDPTYDIIEETRSSFSRFSINKTKSRTVQKKMDLGSEDELDDAEIKVPELEEKDEKSFEKVQKLIQAGKLEKLKVEDCKVYLRKNGLRLTGKKDLLIQRIREHLEIMDGGGEKKYPLSSFVLNCKGDACTGDVVMFEQNVYEMYNIASRSATGPSIGTRTVVGRIVKESYGAAKQQHTFTIEVLWSKGVKPLPPLHPLLIKGRNLYKLKTMRQVWSNEEERRKILLEKHSRGSIARSKREARIQEKETRKKIREGQSIARKETGTIRSIQSREQQQQPHMGKVSPQEQPPKSDFIEVIQHQCAIPQSFTGIFQRQPQATPTEPMGLQSRHIRDQRTTNIPDIRNQQSKGFPIASRQHPHANEQPSERFHHRQPLASLNSYFPQRTLQRQGCLQLQPCWFYPQGRCRYGDRCKYLHD</sequence>
<dbReference type="PROSITE" id="PS50103">
    <property type="entry name" value="ZF_C3H1"/>
    <property type="match status" value="1"/>
</dbReference>
<dbReference type="AlphaFoldDB" id="A0A1U8BBJ1"/>
<protein>
    <submittedName>
        <fullName evidence="6">Zinc finger CCCH domain-containing protein 62-like</fullName>
    </submittedName>
</protein>
<evidence type="ECO:0000313" key="6">
    <source>
        <dbReference type="RefSeq" id="XP_010273889.1"/>
    </source>
</evidence>